<evidence type="ECO:0000256" key="6">
    <source>
        <dbReference type="SAM" id="MobiDB-lite"/>
    </source>
</evidence>
<feature type="transmembrane region" description="Helical" evidence="7">
    <location>
        <begin position="200"/>
        <end position="220"/>
    </location>
</feature>
<feature type="compositionally biased region" description="Low complexity" evidence="6">
    <location>
        <begin position="7"/>
        <end position="21"/>
    </location>
</feature>
<feature type="transmembrane region" description="Helical" evidence="7">
    <location>
        <begin position="287"/>
        <end position="315"/>
    </location>
</feature>
<evidence type="ECO:0000256" key="5">
    <source>
        <dbReference type="ARBA" id="ARBA00023136"/>
    </source>
</evidence>
<dbReference type="RefSeq" id="XP_014153515.1">
    <property type="nucleotide sequence ID" value="XM_014298040.1"/>
</dbReference>
<dbReference type="STRING" id="667725.A0A0L0FUM5"/>
<feature type="transmembrane region" description="Helical" evidence="7">
    <location>
        <begin position="122"/>
        <end position="145"/>
    </location>
</feature>
<name>A0A0L0FUM5_9EUKA</name>
<dbReference type="OrthoDB" id="40134at2759"/>
<sequence length="472" mass="50800">MTVLFPTNSSRTANTTTTDTTNNEVFSPVSLSDAVPTTQGYIKPKESVSVVVLAPSDIEDESEGRGSWHHASVHIVTASIGTGILGLSKAFGQLNLITSAPGLGRRLKTFLEVGAYAWGNKIVNYILTPLQLFNCVGTGIAYLIVAGQNIQKSFQGMSLVGAIMSMVYALIAIVLCFVLYGSPDISPEPTYEISTGVDAMWNMFLGISTVAFLFGMQAIQPDIQNTLRRENPTSEIGYMRGLAGAYSVTIPLYVLIGVAGYLTFGAAVSSDILVSISDVATGSVVKAFITIAQVTVVVHVIVAYQVWSMPVYALFEQWRAKYINRNKENLPQRSIEKPVTGEKLSSSSNQVESSLTVEPADVVKSKFSLNLSLSPTIIAIRFAYVGFCGFVAMAIPFFGDIMALNGSVAIVPLCFICPIILRFTGEDRASINTPEKVWALFILIVMCTIAVVGGISAVRQIVLDAGTYQLFM</sequence>
<dbReference type="InterPro" id="IPR013057">
    <property type="entry name" value="AA_transpt_TM"/>
</dbReference>
<evidence type="ECO:0000313" key="10">
    <source>
        <dbReference type="Proteomes" id="UP000054560"/>
    </source>
</evidence>
<feature type="transmembrane region" description="Helical" evidence="7">
    <location>
        <begin position="157"/>
        <end position="180"/>
    </location>
</feature>
<feature type="transmembrane region" description="Helical" evidence="7">
    <location>
        <begin position="404"/>
        <end position="425"/>
    </location>
</feature>
<comment type="subcellular location">
    <subcellularLocation>
        <location evidence="1">Membrane</location>
    </subcellularLocation>
</comment>
<evidence type="ECO:0000256" key="7">
    <source>
        <dbReference type="SAM" id="Phobius"/>
    </source>
</evidence>
<evidence type="ECO:0000259" key="8">
    <source>
        <dbReference type="Pfam" id="PF01490"/>
    </source>
</evidence>
<dbReference type="GeneID" id="25908505"/>
<reference evidence="9 10" key="1">
    <citation type="submission" date="2011-02" db="EMBL/GenBank/DDBJ databases">
        <title>The Genome Sequence of Sphaeroforma arctica JP610.</title>
        <authorList>
            <consortium name="The Broad Institute Genome Sequencing Platform"/>
            <person name="Russ C."/>
            <person name="Cuomo C."/>
            <person name="Young S.K."/>
            <person name="Zeng Q."/>
            <person name="Gargeya S."/>
            <person name="Alvarado L."/>
            <person name="Berlin A."/>
            <person name="Chapman S.B."/>
            <person name="Chen Z."/>
            <person name="Freedman E."/>
            <person name="Gellesch M."/>
            <person name="Goldberg J."/>
            <person name="Griggs A."/>
            <person name="Gujja S."/>
            <person name="Heilman E."/>
            <person name="Heiman D."/>
            <person name="Howarth C."/>
            <person name="Mehta T."/>
            <person name="Neiman D."/>
            <person name="Pearson M."/>
            <person name="Roberts A."/>
            <person name="Saif S."/>
            <person name="Shea T."/>
            <person name="Shenoy N."/>
            <person name="Sisk P."/>
            <person name="Stolte C."/>
            <person name="Sykes S."/>
            <person name="White J."/>
            <person name="Yandava C."/>
            <person name="Burger G."/>
            <person name="Gray M.W."/>
            <person name="Holland P.W.H."/>
            <person name="King N."/>
            <person name="Lang F.B.F."/>
            <person name="Roger A.J."/>
            <person name="Ruiz-Trillo I."/>
            <person name="Haas B."/>
            <person name="Nusbaum C."/>
            <person name="Birren B."/>
        </authorList>
    </citation>
    <scope>NUCLEOTIDE SEQUENCE [LARGE SCALE GENOMIC DNA]</scope>
    <source>
        <strain evidence="9 10">JP610</strain>
    </source>
</reference>
<feature type="transmembrane region" description="Helical" evidence="7">
    <location>
        <begin position="437"/>
        <end position="462"/>
    </location>
</feature>
<gene>
    <name evidence="9" type="ORF">SARC_08001</name>
</gene>
<protein>
    <recommendedName>
        <fullName evidence="8">Amino acid transporter transmembrane domain-containing protein</fullName>
    </recommendedName>
</protein>
<proteinExistence type="predicted"/>
<keyword evidence="4 7" id="KW-1133">Transmembrane helix</keyword>
<dbReference type="PANTHER" id="PTHR48017">
    <property type="entry name" value="OS05G0424000 PROTEIN-RELATED"/>
    <property type="match status" value="1"/>
</dbReference>
<dbReference type="eggNOG" id="KOG1303">
    <property type="taxonomic scope" value="Eukaryota"/>
</dbReference>
<keyword evidence="3 7" id="KW-0812">Transmembrane</keyword>
<feature type="transmembrane region" description="Helical" evidence="7">
    <location>
        <begin position="378"/>
        <end position="398"/>
    </location>
</feature>
<dbReference type="Pfam" id="PF01490">
    <property type="entry name" value="Aa_trans"/>
    <property type="match status" value="1"/>
</dbReference>
<keyword evidence="10" id="KW-1185">Reference proteome</keyword>
<feature type="transmembrane region" description="Helical" evidence="7">
    <location>
        <begin position="241"/>
        <end position="267"/>
    </location>
</feature>
<evidence type="ECO:0000256" key="2">
    <source>
        <dbReference type="ARBA" id="ARBA00022448"/>
    </source>
</evidence>
<feature type="domain" description="Amino acid transporter transmembrane" evidence="8">
    <location>
        <begin position="155"/>
        <end position="457"/>
    </location>
</feature>
<dbReference type="AlphaFoldDB" id="A0A0L0FUM5"/>
<evidence type="ECO:0000256" key="3">
    <source>
        <dbReference type="ARBA" id="ARBA00022692"/>
    </source>
</evidence>
<dbReference type="Proteomes" id="UP000054560">
    <property type="component" value="Unassembled WGS sequence"/>
</dbReference>
<evidence type="ECO:0000256" key="4">
    <source>
        <dbReference type="ARBA" id="ARBA00022989"/>
    </source>
</evidence>
<keyword evidence="2" id="KW-0813">Transport</keyword>
<dbReference type="GO" id="GO:0016020">
    <property type="term" value="C:membrane"/>
    <property type="evidence" value="ECO:0007669"/>
    <property type="project" value="UniProtKB-SubCell"/>
</dbReference>
<organism evidence="9 10">
    <name type="scientific">Sphaeroforma arctica JP610</name>
    <dbReference type="NCBI Taxonomy" id="667725"/>
    <lineage>
        <taxon>Eukaryota</taxon>
        <taxon>Ichthyosporea</taxon>
        <taxon>Ichthyophonida</taxon>
        <taxon>Sphaeroforma</taxon>
    </lineage>
</organism>
<dbReference type="EMBL" id="KQ242274">
    <property type="protein sequence ID" value="KNC79613.1"/>
    <property type="molecule type" value="Genomic_DNA"/>
</dbReference>
<evidence type="ECO:0000313" key="9">
    <source>
        <dbReference type="EMBL" id="KNC79613.1"/>
    </source>
</evidence>
<feature type="region of interest" description="Disordered" evidence="6">
    <location>
        <begin position="1"/>
        <end position="21"/>
    </location>
</feature>
<keyword evidence="5 7" id="KW-0472">Membrane</keyword>
<evidence type="ECO:0000256" key="1">
    <source>
        <dbReference type="ARBA" id="ARBA00004370"/>
    </source>
</evidence>
<accession>A0A0L0FUM5</accession>